<keyword evidence="1" id="KW-0812">Transmembrane</keyword>
<dbReference type="AlphaFoldDB" id="A0A4S2M237"/>
<sequence>MAPNRLIELFVLSAFATRIFPSLSGQSSPLYLYFVSLCVVMPFVVAFLLTSILCRRAHLSLRDQPTLLRPGQLADHSPTQMTCILLLTDWRPVAVLIFGPPVATV</sequence>
<evidence type="ECO:0000313" key="3">
    <source>
        <dbReference type="Proteomes" id="UP000308267"/>
    </source>
</evidence>
<keyword evidence="1" id="KW-1133">Transmembrane helix</keyword>
<comment type="caution">
    <text evidence="2">The sequence shown here is derived from an EMBL/GenBank/DDBJ whole genome shotgun (WGS) entry which is preliminary data.</text>
</comment>
<keyword evidence="1" id="KW-0472">Membrane</keyword>
<proteinExistence type="predicted"/>
<feature type="transmembrane region" description="Helical" evidence="1">
    <location>
        <begin position="31"/>
        <end position="54"/>
    </location>
</feature>
<accession>A0A4S2M237</accession>
<organism evidence="2 3">
    <name type="scientific">Opisthorchis felineus</name>
    <dbReference type="NCBI Taxonomy" id="147828"/>
    <lineage>
        <taxon>Eukaryota</taxon>
        <taxon>Metazoa</taxon>
        <taxon>Spiralia</taxon>
        <taxon>Lophotrochozoa</taxon>
        <taxon>Platyhelminthes</taxon>
        <taxon>Trematoda</taxon>
        <taxon>Digenea</taxon>
        <taxon>Opisthorchiida</taxon>
        <taxon>Opisthorchiata</taxon>
        <taxon>Opisthorchiidae</taxon>
        <taxon>Opisthorchis</taxon>
    </lineage>
</organism>
<evidence type="ECO:0000313" key="2">
    <source>
        <dbReference type="EMBL" id="TGZ70292.1"/>
    </source>
</evidence>
<reference evidence="2 3" key="1">
    <citation type="journal article" date="2019" name="BMC Genomics">
        <title>New insights from Opisthorchis felineus genome: update on genomics of the epidemiologically important liver flukes.</title>
        <authorList>
            <person name="Ershov N.I."/>
            <person name="Mordvinov V.A."/>
            <person name="Prokhortchouk E.B."/>
            <person name="Pakharukova M.Y."/>
            <person name="Gunbin K.V."/>
            <person name="Ustyantsev K."/>
            <person name="Genaev M.A."/>
            <person name="Blinov A.G."/>
            <person name="Mazur A."/>
            <person name="Boulygina E."/>
            <person name="Tsygankova S."/>
            <person name="Khrameeva E."/>
            <person name="Chekanov N."/>
            <person name="Fan G."/>
            <person name="Xiao A."/>
            <person name="Zhang H."/>
            <person name="Xu X."/>
            <person name="Yang H."/>
            <person name="Solovyev V."/>
            <person name="Lee S.M."/>
            <person name="Liu X."/>
            <person name="Afonnikov D.A."/>
            <person name="Skryabin K.G."/>
        </authorList>
    </citation>
    <scope>NUCLEOTIDE SEQUENCE [LARGE SCALE GENOMIC DNA]</scope>
    <source>
        <strain evidence="2">AK-0245</strain>
        <tissue evidence="2">Whole organism</tissue>
    </source>
</reference>
<dbReference type="Proteomes" id="UP000308267">
    <property type="component" value="Unassembled WGS sequence"/>
</dbReference>
<gene>
    <name evidence="2" type="ORF">CRM22_003285</name>
</gene>
<evidence type="ECO:0000256" key="1">
    <source>
        <dbReference type="SAM" id="Phobius"/>
    </source>
</evidence>
<dbReference type="EMBL" id="SJOL01005480">
    <property type="protein sequence ID" value="TGZ70292.1"/>
    <property type="molecule type" value="Genomic_DNA"/>
</dbReference>
<keyword evidence="3" id="KW-1185">Reference proteome</keyword>
<protein>
    <submittedName>
        <fullName evidence="2">Uncharacterized protein</fullName>
    </submittedName>
</protein>
<name>A0A4S2M237_OPIFE</name>